<dbReference type="eggNOG" id="COG1672">
    <property type="taxonomic scope" value="Bacteria"/>
</dbReference>
<dbReference type="STRING" id="318161.Sden_1094"/>
<dbReference type="RefSeq" id="WP_011495544.1">
    <property type="nucleotide sequence ID" value="NC_007954.1"/>
</dbReference>
<gene>
    <name evidence="1" type="ordered locus">Sden_1094</name>
</gene>
<dbReference type="HOGENOM" id="CLU_698087_0_0_6"/>
<protein>
    <submittedName>
        <fullName evidence="1">Uncharacterized protein</fullName>
    </submittedName>
</protein>
<dbReference type="EMBL" id="CP000302">
    <property type="protein sequence ID" value="ABE54382.1"/>
    <property type="molecule type" value="Genomic_DNA"/>
</dbReference>
<dbReference type="KEGG" id="sdn:Sden_1094"/>
<accession>Q12Q94</accession>
<dbReference type="SUPFAM" id="SSF52540">
    <property type="entry name" value="P-loop containing nucleoside triphosphate hydrolases"/>
    <property type="match status" value="1"/>
</dbReference>
<keyword evidence="2" id="KW-1185">Reference proteome</keyword>
<name>Q12Q94_SHEDO</name>
<dbReference type="InterPro" id="IPR027417">
    <property type="entry name" value="P-loop_NTPase"/>
</dbReference>
<dbReference type="AlphaFoldDB" id="Q12Q94"/>
<evidence type="ECO:0000313" key="1">
    <source>
        <dbReference type="EMBL" id="ABE54382.1"/>
    </source>
</evidence>
<organism evidence="1 2">
    <name type="scientific">Shewanella denitrificans (strain OS217 / ATCC BAA-1090 / DSM 15013)</name>
    <dbReference type="NCBI Taxonomy" id="318161"/>
    <lineage>
        <taxon>Bacteria</taxon>
        <taxon>Pseudomonadati</taxon>
        <taxon>Pseudomonadota</taxon>
        <taxon>Gammaproteobacteria</taxon>
        <taxon>Alteromonadales</taxon>
        <taxon>Shewanellaceae</taxon>
        <taxon>Shewanella</taxon>
    </lineage>
</organism>
<dbReference type="Gene3D" id="3.40.50.300">
    <property type="entry name" value="P-loop containing nucleotide triphosphate hydrolases"/>
    <property type="match status" value="1"/>
</dbReference>
<evidence type="ECO:0000313" key="2">
    <source>
        <dbReference type="Proteomes" id="UP000001982"/>
    </source>
</evidence>
<reference evidence="1 2" key="1">
    <citation type="submission" date="2006-03" db="EMBL/GenBank/DDBJ databases">
        <title>Complete sequence of Shewanella denitrificans OS217.</title>
        <authorList>
            <consortium name="US DOE Joint Genome Institute"/>
            <person name="Copeland A."/>
            <person name="Lucas S."/>
            <person name="Lapidus A."/>
            <person name="Barry K."/>
            <person name="Detter J.C."/>
            <person name="Glavina del Rio T."/>
            <person name="Hammon N."/>
            <person name="Israni S."/>
            <person name="Dalin E."/>
            <person name="Tice H."/>
            <person name="Pitluck S."/>
            <person name="Brettin T."/>
            <person name="Bruce D."/>
            <person name="Han C."/>
            <person name="Tapia R."/>
            <person name="Gilna P."/>
            <person name="Kiss H."/>
            <person name="Schmutz J."/>
            <person name="Larimer F."/>
            <person name="Land M."/>
            <person name="Hauser L."/>
            <person name="Kyrpides N."/>
            <person name="Lykidis A."/>
            <person name="Richardson P."/>
        </authorList>
    </citation>
    <scope>NUCLEOTIDE SEQUENCE [LARGE SCALE GENOMIC DNA]</scope>
    <source>
        <strain evidence="2">OS217 / ATCC BAA-1090 / DSM 15013</strain>
    </source>
</reference>
<proteinExistence type="predicted"/>
<sequence length="395" mass="45001">MDNPFTLVSKIYQAILCRWHLWFSPAKDDDPKKKPKLSIKDIAKLTCPPYSLMQCGLTLGFPLAEFEKSFIGREEQLEQLQQSLDNWQDGQGELTCIVAPFGSGLSTLLSVFVASQKPGVSIGFMSFYQAPLTPKEAIAQLYACFNINQAPDSITQAIKLIKQQPAQVMILDNLHKLMIRLMGNYQALVTLATILMETRTQHCWIFGCESFAWQRLTSQYQINNYIKFVIKIDYFTLDETTELIHQYLNELELLTTEEEAELREQACKQIYMTSSGQPKLAKLLLFDAIKLDDSQNMYFSEISELDTGSLKQCKDEDLFSLAEVYVHGGLSVRQHSDIFTASIEQSSLKLEYLSRQGMLFAQYSHYDFAAHKYGVPPCLTKIVASHLVNNNKLFK</sequence>
<dbReference type="Proteomes" id="UP000001982">
    <property type="component" value="Chromosome"/>
</dbReference>
<dbReference type="OrthoDB" id="6251702at2"/>